<evidence type="ECO:0000313" key="2">
    <source>
        <dbReference type="EMBL" id="KAK1419943.1"/>
    </source>
</evidence>
<dbReference type="Proteomes" id="UP001229421">
    <property type="component" value="Unassembled WGS sequence"/>
</dbReference>
<dbReference type="AlphaFoldDB" id="A0AAD8NT10"/>
<proteinExistence type="predicted"/>
<evidence type="ECO:0000313" key="3">
    <source>
        <dbReference type="Proteomes" id="UP001229421"/>
    </source>
</evidence>
<reference evidence="2" key="1">
    <citation type="journal article" date="2023" name="bioRxiv">
        <title>Improved chromosome-level genome assembly for marigold (Tagetes erecta).</title>
        <authorList>
            <person name="Jiang F."/>
            <person name="Yuan L."/>
            <person name="Wang S."/>
            <person name="Wang H."/>
            <person name="Xu D."/>
            <person name="Wang A."/>
            <person name="Fan W."/>
        </authorList>
    </citation>
    <scope>NUCLEOTIDE SEQUENCE</scope>
    <source>
        <strain evidence="2">WSJ</strain>
        <tissue evidence="2">Leaf</tissue>
    </source>
</reference>
<feature type="region of interest" description="Disordered" evidence="1">
    <location>
        <begin position="112"/>
        <end position="140"/>
    </location>
</feature>
<dbReference type="EMBL" id="JAUHHV010000007">
    <property type="protein sequence ID" value="KAK1419943.1"/>
    <property type="molecule type" value="Genomic_DNA"/>
</dbReference>
<dbReference type="InterPro" id="IPR044171">
    <property type="entry name" value="LAX2-like"/>
</dbReference>
<organism evidence="2 3">
    <name type="scientific">Tagetes erecta</name>
    <name type="common">African marigold</name>
    <dbReference type="NCBI Taxonomy" id="13708"/>
    <lineage>
        <taxon>Eukaryota</taxon>
        <taxon>Viridiplantae</taxon>
        <taxon>Streptophyta</taxon>
        <taxon>Embryophyta</taxon>
        <taxon>Tracheophyta</taxon>
        <taxon>Spermatophyta</taxon>
        <taxon>Magnoliopsida</taxon>
        <taxon>eudicotyledons</taxon>
        <taxon>Gunneridae</taxon>
        <taxon>Pentapetalae</taxon>
        <taxon>asterids</taxon>
        <taxon>campanulids</taxon>
        <taxon>Asterales</taxon>
        <taxon>Asteraceae</taxon>
        <taxon>Asteroideae</taxon>
        <taxon>Heliantheae alliance</taxon>
        <taxon>Tageteae</taxon>
        <taxon>Tagetes</taxon>
    </lineage>
</organism>
<gene>
    <name evidence="2" type="ORF">QVD17_29393</name>
</gene>
<dbReference type="Gene3D" id="3.10.20.90">
    <property type="entry name" value="Phosphatidylinositol 3-kinase Catalytic Subunit, Chain A, domain 1"/>
    <property type="match status" value="1"/>
</dbReference>
<name>A0AAD8NT10_TARER</name>
<sequence length="365" mass="40445">MIMFPTHLSSSRYVNGGFSDTYDCFISLGRGFYSDLMAEDDSRTETSNNKDEDGSISLLKDVDNNVHDGEMNVSDDADDHGRWLQLSLGGGYLQSGTSQGQPIQSLEVPSVDLDLLPGGGGGSSSRRLHQPSQLSPSPPAQVFFQAPGYRGHPSTISTALLLQPHETAAAAMNSVQFMTLQQQYQQQQQQQQQTNYNYNYLQLIRPFPANMMTTPLNPPISSSSSFSGSSEQHGRLLNVHRRLNVARVVNPPRRPHSGVWFVLQASQNQAKEPFLPQIPKSYLRIKDGRMTVGLLIKYLVNKLELGSESEIEITCKGSRLLSMSTLQHVRDTIWNSPRNDVGFSVFAQSSATINHLMVLNYGRIA</sequence>
<comment type="caution">
    <text evidence="2">The sequence shown here is derived from an EMBL/GenBank/DDBJ whole genome shotgun (WGS) entry which is preliminary data.</text>
</comment>
<protein>
    <submittedName>
        <fullName evidence="2">Uncharacterized protein</fullName>
    </submittedName>
</protein>
<evidence type="ECO:0000256" key="1">
    <source>
        <dbReference type="SAM" id="MobiDB-lite"/>
    </source>
</evidence>
<keyword evidence="3" id="KW-1185">Reference proteome</keyword>
<dbReference type="PANTHER" id="PTHR47290">
    <property type="entry name" value="RING FINGER PROTEIN"/>
    <property type="match status" value="1"/>
</dbReference>
<dbReference type="PANTHER" id="PTHR47290:SF4">
    <property type="entry name" value="RING FINGER PROTEIN"/>
    <property type="match status" value="1"/>
</dbReference>
<accession>A0AAD8NT10</accession>